<keyword evidence="1" id="KW-0732">Signal</keyword>
<dbReference type="AlphaFoldDB" id="A0A913YPG9"/>
<proteinExistence type="predicted"/>
<evidence type="ECO:0000313" key="2">
    <source>
        <dbReference type="EnsemblMetazoa" id="XP_028516938.1"/>
    </source>
</evidence>
<name>A0A913YPG9_EXADI</name>
<reference evidence="2" key="1">
    <citation type="submission" date="2022-11" db="UniProtKB">
        <authorList>
            <consortium name="EnsemblMetazoa"/>
        </authorList>
    </citation>
    <scope>IDENTIFICATION</scope>
</reference>
<feature type="chain" id="PRO_5037403245" evidence="1">
    <location>
        <begin position="19"/>
        <end position="202"/>
    </location>
</feature>
<evidence type="ECO:0000313" key="3">
    <source>
        <dbReference type="Proteomes" id="UP000887567"/>
    </source>
</evidence>
<dbReference type="Proteomes" id="UP000887567">
    <property type="component" value="Unplaced"/>
</dbReference>
<evidence type="ECO:0000256" key="1">
    <source>
        <dbReference type="SAM" id="SignalP"/>
    </source>
</evidence>
<organism evidence="2 3">
    <name type="scientific">Exaiptasia diaphana</name>
    <name type="common">Tropical sea anemone</name>
    <name type="synonym">Aiptasia pulchella</name>
    <dbReference type="NCBI Taxonomy" id="2652724"/>
    <lineage>
        <taxon>Eukaryota</taxon>
        <taxon>Metazoa</taxon>
        <taxon>Cnidaria</taxon>
        <taxon>Anthozoa</taxon>
        <taxon>Hexacorallia</taxon>
        <taxon>Actiniaria</taxon>
        <taxon>Aiptasiidae</taxon>
        <taxon>Exaiptasia</taxon>
    </lineage>
</organism>
<dbReference type="GeneID" id="110246016"/>
<keyword evidence="3" id="KW-1185">Reference proteome</keyword>
<dbReference type="KEGG" id="epa:110246016"/>
<dbReference type="RefSeq" id="XP_028516938.1">
    <property type="nucleotide sequence ID" value="XM_028661137.1"/>
</dbReference>
<sequence length="202" mass="23147">MKAIIFGLLLGVLQTASSSRSFHDDVFKECFRKYTISFSLPPTLKNHCSTIKNTSDCLGYYATVDGPLLDLMRFYILEHAFFDIRTHLCQPYDLSNIQMVLDGSDVFKKYGKYSIEYVPQEGAALLMCARQVHLSAKDYYKTIVTLQQLLCDDPVNLVKFYKAKAREIKCKSKVLEAFISTIKHIVPMLNDEIRKKLHISCP</sequence>
<feature type="signal peptide" evidence="1">
    <location>
        <begin position="1"/>
        <end position="18"/>
    </location>
</feature>
<protein>
    <submittedName>
        <fullName evidence="2">Uncharacterized protein</fullName>
    </submittedName>
</protein>
<accession>A0A913YPG9</accession>
<dbReference type="EnsemblMetazoa" id="XM_028661137.1">
    <property type="protein sequence ID" value="XP_028516938.1"/>
    <property type="gene ID" value="LOC110246016"/>
</dbReference>